<dbReference type="Pfam" id="PF13707">
    <property type="entry name" value="RloB"/>
    <property type="match status" value="1"/>
</dbReference>
<dbReference type="Proteomes" id="UP000671995">
    <property type="component" value="Chromosome"/>
</dbReference>
<reference evidence="1" key="1">
    <citation type="submission" date="2020-05" db="EMBL/GenBank/DDBJ databases">
        <authorList>
            <person name="Zeng H."/>
            <person name="Chan Y.K."/>
            <person name="Watt R.M."/>
        </authorList>
    </citation>
    <scope>NUCLEOTIDE SEQUENCE</scope>
    <source>
        <strain evidence="1">ATCC 700773</strain>
    </source>
</reference>
<reference evidence="1" key="2">
    <citation type="journal article" date="2021" name="Microbiol. Resour. Announc.">
        <title>Complete Genome Sequences of Three Human Oral Treponema parvum Isolates.</title>
        <authorList>
            <person name="Zeng H."/>
            <person name="Watt R.M."/>
        </authorList>
    </citation>
    <scope>NUCLEOTIDE SEQUENCE</scope>
    <source>
        <strain evidence="1">ATCC 700773</strain>
    </source>
</reference>
<dbReference type="InterPro" id="IPR025591">
    <property type="entry name" value="RloB"/>
</dbReference>
<name>A0A975EYY8_9SPIR</name>
<evidence type="ECO:0000313" key="1">
    <source>
        <dbReference type="EMBL" id="QTQ10974.1"/>
    </source>
</evidence>
<gene>
    <name evidence="1" type="ORF">HRI96_01445</name>
</gene>
<sequence>MRERRNIKYFFAVEGETEILYFQHLKKLISAEETRIANPIIRAEKLSPSKFAKKLPLVYSCVITAVFDVEDNNTEYKARFENILKEMHAAGKSGKSIKYELGYSNIDFELWIILHKKNLFSSIGSKKQYLSYINNLFNTNFEGLKEYKEENNFSRILSQITLNDVKNAVKGAELIMKQRHAESTPLKSYGYEWFDKNPSLSIHIAVNKILCECGI</sequence>
<accession>A0A975EYY8</accession>
<dbReference type="AlphaFoldDB" id="A0A975EYY8"/>
<dbReference type="RefSeq" id="WP_210117768.1">
    <property type="nucleotide sequence ID" value="NZ_CP054257.1"/>
</dbReference>
<dbReference type="EMBL" id="CP054257">
    <property type="protein sequence ID" value="QTQ10974.1"/>
    <property type="molecule type" value="Genomic_DNA"/>
</dbReference>
<proteinExistence type="predicted"/>
<protein>
    <submittedName>
        <fullName evidence="1">RloB domain-containing protein</fullName>
    </submittedName>
</protein>
<organism evidence="1 2">
    <name type="scientific">Treponema parvum</name>
    <dbReference type="NCBI Taxonomy" id="138851"/>
    <lineage>
        <taxon>Bacteria</taxon>
        <taxon>Pseudomonadati</taxon>
        <taxon>Spirochaetota</taxon>
        <taxon>Spirochaetia</taxon>
        <taxon>Spirochaetales</taxon>
        <taxon>Treponemataceae</taxon>
        <taxon>Treponema</taxon>
    </lineage>
</organism>
<evidence type="ECO:0000313" key="2">
    <source>
        <dbReference type="Proteomes" id="UP000671995"/>
    </source>
</evidence>